<dbReference type="Pfam" id="PF00561">
    <property type="entry name" value="Abhydrolase_1"/>
    <property type="match status" value="1"/>
</dbReference>
<protein>
    <recommendedName>
        <fullName evidence="3">AB hydrolase-1 domain-containing protein</fullName>
    </recommendedName>
</protein>
<evidence type="ECO:0000256" key="1">
    <source>
        <dbReference type="SAM" id="MobiDB-lite"/>
    </source>
</evidence>
<dbReference type="SUPFAM" id="SSF53474">
    <property type="entry name" value="alpha/beta-Hydrolases"/>
    <property type="match status" value="1"/>
</dbReference>
<accession>A0A6H0XRK6</accession>
<organism evidence="4 5">
    <name type="scientific">Peltaster fructicola</name>
    <dbReference type="NCBI Taxonomy" id="286661"/>
    <lineage>
        <taxon>Eukaryota</taxon>
        <taxon>Fungi</taxon>
        <taxon>Dikarya</taxon>
        <taxon>Ascomycota</taxon>
        <taxon>Pezizomycotina</taxon>
        <taxon>Dothideomycetes</taxon>
        <taxon>Dothideomycetes incertae sedis</taxon>
        <taxon>Peltaster</taxon>
    </lineage>
</organism>
<dbReference type="Gene3D" id="3.40.50.1820">
    <property type="entry name" value="alpha/beta hydrolase"/>
    <property type="match status" value="1"/>
</dbReference>
<dbReference type="InterPro" id="IPR029058">
    <property type="entry name" value="AB_hydrolase_fold"/>
</dbReference>
<proteinExistence type="predicted"/>
<evidence type="ECO:0000313" key="4">
    <source>
        <dbReference type="EMBL" id="QIW97264.1"/>
    </source>
</evidence>
<evidence type="ECO:0000256" key="2">
    <source>
        <dbReference type="SAM" id="Phobius"/>
    </source>
</evidence>
<name>A0A6H0XRK6_9PEZI</name>
<keyword evidence="5" id="KW-1185">Reference proteome</keyword>
<feature type="region of interest" description="Disordered" evidence="1">
    <location>
        <begin position="46"/>
        <end position="73"/>
    </location>
</feature>
<reference evidence="4 5" key="1">
    <citation type="journal article" date="2016" name="Sci. Rep.">
        <title>Peltaster fructicola genome reveals evolution from an invasive phytopathogen to an ectophytic parasite.</title>
        <authorList>
            <person name="Xu C."/>
            <person name="Chen H."/>
            <person name="Gleason M.L."/>
            <person name="Xu J.R."/>
            <person name="Liu H."/>
            <person name="Zhang R."/>
            <person name="Sun G."/>
        </authorList>
    </citation>
    <scope>NUCLEOTIDE SEQUENCE [LARGE SCALE GENOMIC DNA]</scope>
    <source>
        <strain evidence="4 5">LNHT1506</strain>
    </source>
</reference>
<evidence type="ECO:0000259" key="3">
    <source>
        <dbReference type="Pfam" id="PF00561"/>
    </source>
</evidence>
<feature type="compositionally biased region" description="Polar residues" evidence="1">
    <location>
        <begin position="50"/>
        <end position="63"/>
    </location>
</feature>
<dbReference type="InterPro" id="IPR050228">
    <property type="entry name" value="Carboxylesterase_BioH"/>
</dbReference>
<dbReference type="OrthoDB" id="408373at2759"/>
<dbReference type="AlphaFoldDB" id="A0A6H0XRK6"/>
<evidence type="ECO:0000313" key="5">
    <source>
        <dbReference type="Proteomes" id="UP000503462"/>
    </source>
</evidence>
<keyword evidence="2" id="KW-0812">Transmembrane</keyword>
<dbReference type="PRINTS" id="PR00111">
    <property type="entry name" value="ABHYDROLASE"/>
</dbReference>
<dbReference type="Proteomes" id="UP000503462">
    <property type="component" value="Chromosome 2"/>
</dbReference>
<keyword evidence="2" id="KW-0472">Membrane</keyword>
<dbReference type="PANTHER" id="PTHR43194">
    <property type="entry name" value="HYDROLASE ALPHA/BETA FOLD FAMILY"/>
    <property type="match status" value="1"/>
</dbReference>
<feature type="transmembrane region" description="Helical" evidence="2">
    <location>
        <begin position="14"/>
        <end position="32"/>
    </location>
</feature>
<dbReference type="EMBL" id="CP051140">
    <property type="protein sequence ID" value="QIW97264.1"/>
    <property type="molecule type" value="Genomic_DNA"/>
</dbReference>
<dbReference type="PANTHER" id="PTHR43194:SF2">
    <property type="entry name" value="PEROXISOMAL MEMBRANE PROTEIN LPX1"/>
    <property type="match status" value="1"/>
</dbReference>
<feature type="domain" description="AB hydrolase-1" evidence="3">
    <location>
        <begin position="97"/>
        <end position="373"/>
    </location>
</feature>
<dbReference type="InterPro" id="IPR000073">
    <property type="entry name" value="AB_hydrolase_1"/>
</dbReference>
<keyword evidence="2" id="KW-1133">Transmembrane helix</keyword>
<sequence>MEYLEKIDFRDRKLIISLVAVPTLTLLAARTLRNLARKASFREPAIFSSPPKSTDSLTENDNASAYPPDALEGARDVDTPYGSVRVYEWGPLDGKKVLFIHGISTPCIALGQMAEQLVEEAGCRVMLFDLFGRGYSDTPDPLEFKQDIRLFTSQILLVLASSPIAWTGEDNGFTLVGYSLGGGIGATFTSYFPHLVDSLVLIAPAGLMRASRFHWSSKLIYGGIMPDIYRNFLVRRRLVGSSPPKSAVKDESAENTPSSTAALIPHITGSAAESVVWQVQSHPGFLSAFISSIRYAPISTEHARWRLIGSRLTAQKRPRASAAAHAQGLREGKVLVIFGKTDGVVVPEETAEDAIEVLGKDNVHTELLHGGHDVPYTNATGCVDAIRSHWDGEL</sequence>
<gene>
    <name evidence="4" type="ORF">AMS68_002782</name>
</gene>